<dbReference type="AlphaFoldDB" id="A0AAW2DIP1"/>
<gene>
    <name evidence="2" type="ORF">SO802_010443</name>
</gene>
<protein>
    <submittedName>
        <fullName evidence="2">Uncharacterized protein</fullName>
    </submittedName>
</protein>
<evidence type="ECO:0000256" key="1">
    <source>
        <dbReference type="SAM" id="SignalP"/>
    </source>
</evidence>
<evidence type="ECO:0000313" key="3">
    <source>
        <dbReference type="Proteomes" id="UP001459277"/>
    </source>
</evidence>
<evidence type="ECO:0000313" key="2">
    <source>
        <dbReference type="EMBL" id="KAL0008941.1"/>
    </source>
</evidence>
<feature type="chain" id="PRO_5043867441" evidence="1">
    <location>
        <begin position="16"/>
        <end position="124"/>
    </location>
</feature>
<feature type="signal peptide" evidence="1">
    <location>
        <begin position="1"/>
        <end position="15"/>
    </location>
</feature>
<dbReference type="Proteomes" id="UP001459277">
    <property type="component" value="Unassembled WGS sequence"/>
</dbReference>
<keyword evidence="1" id="KW-0732">Signal</keyword>
<accession>A0AAW2DIP1</accession>
<comment type="caution">
    <text evidence="2">The sequence shown here is derived from an EMBL/GenBank/DDBJ whole genome shotgun (WGS) entry which is preliminary data.</text>
</comment>
<proteinExistence type="predicted"/>
<name>A0AAW2DIP1_9ROSI</name>
<organism evidence="2 3">
    <name type="scientific">Lithocarpus litseifolius</name>
    <dbReference type="NCBI Taxonomy" id="425828"/>
    <lineage>
        <taxon>Eukaryota</taxon>
        <taxon>Viridiplantae</taxon>
        <taxon>Streptophyta</taxon>
        <taxon>Embryophyta</taxon>
        <taxon>Tracheophyta</taxon>
        <taxon>Spermatophyta</taxon>
        <taxon>Magnoliopsida</taxon>
        <taxon>eudicotyledons</taxon>
        <taxon>Gunneridae</taxon>
        <taxon>Pentapetalae</taxon>
        <taxon>rosids</taxon>
        <taxon>fabids</taxon>
        <taxon>Fagales</taxon>
        <taxon>Fagaceae</taxon>
        <taxon>Lithocarpus</taxon>
    </lineage>
</organism>
<dbReference type="EMBL" id="JAZDWU010000003">
    <property type="protein sequence ID" value="KAL0008941.1"/>
    <property type="molecule type" value="Genomic_DNA"/>
</dbReference>
<sequence>MLLLLMLQVQPLVQTAILKKLVHKEPIGAGHAIAQNLNDIWVVEHTQCHHLRPKLPKAFESVWVESLDGHGDAVGELGLVDGSEAATADDKLWGEVFGSHPQLSHGEFEVGVEGSGLIDNGDGG</sequence>
<keyword evidence="3" id="KW-1185">Reference proteome</keyword>
<reference evidence="2 3" key="1">
    <citation type="submission" date="2024-01" db="EMBL/GenBank/DDBJ databases">
        <title>A telomere-to-telomere, gap-free genome of sweet tea (Lithocarpus litseifolius).</title>
        <authorList>
            <person name="Zhou J."/>
        </authorList>
    </citation>
    <scope>NUCLEOTIDE SEQUENCE [LARGE SCALE GENOMIC DNA]</scope>
    <source>
        <strain evidence="2">Zhou-2022a</strain>
        <tissue evidence="2">Leaf</tissue>
    </source>
</reference>